<gene>
    <name evidence="1" type="ORF">BV25DRAFT_1827786</name>
</gene>
<dbReference type="Proteomes" id="UP000814140">
    <property type="component" value="Unassembled WGS sequence"/>
</dbReference>
<evidence type="ECO:0000313" key="2">
    <source>
        <dbReference type="Proteomes" id="UP000814140"/>
    </source>
</evidence>
<sequence length="60" mass="6430">MFDLYKRDKVVLTSCCALAGTWYDTGLGACGKTNANTDLVVAVSHTLYDNYPGATANPNK</sequence>
<name>A0ACB8SXD9_9AGAM</name>
<organism evidence="1 2">
    <name type="scientific">Artomyces pyxidatus</name>
    <dbReference type="NCBI Taxonomy" id="48021"/>
    <lineage>
        <taxon>Eukaryota</taxon>
        <taxon>Fungi</taxon>
        <taxon>Dikarya</taxon>
        <taxon>Basidiomycota</taxon>
        <taxon>Agaricomycotina</taxon>
        <taxon>Agaricomycetes</taxon>
        <taxon>Russulales</taxon>
        <taxon>Auriscalpiaceae</taxon>
        <taxon>Artomyces</taxon>
    </lineage>
</organism>
<evidence type="ECO:0000313" key="1">
    <source>
        <dbReference type="EMBL" id="KAI0060600.1"/>
    </source>
</evidence>
<proteinExistence type="predicted"/>
<comment type="caution">
    <text evidence="1">The sequence shown here is derived from an EMBL/GenBank/DDBJ whole genome shotgun (WGS) entry which is preliminary data.</text>
</comment>
<keyword evidence="2" id="KW-1185">Reference proteome</keyword>
<reference evidence="1" key="2">
    <citation type="journal article" date="2022" name="New Phytol.">
        <title>Evolutionary transition to the ectomycorrhizal habit in the genomes of a hyperdiverse lineage of mushroom-forming fungi.</title>
        <authorList>
            <person name="Looney B."/>
            <person name="Miyauchi S."/>
            <person name="Morin E."/>
            <person name="Drula E."/>
            <person name="Courty P.E."/>
            <person name="Kohler A."/>
            <person name="Kuo A."/>
            <person name="LaButti K."/>
            <person name="Pangilinan J."/>
            <person name="Lipzen A."/>
            <person name="Riley R."/>
            <person name="Andreopoulos W."/>
            <person name="He G."/>
            <person name="Johnson J."/>
            <person name="Nolan M."/>
            <person name="Tritt A."/>
            <person name="Barry K.W."/>
            <person name="Grigoriev I.V."/>
            <person name="Nagy L.G."/>
            <person name="Hibbett D."/>
            <person name="Henrissat B."/>
            <person name="Matheny P.B."/>
            <person name="Labbe J."/>
            <person name="Martin F.M."/>
        </authorList>
    </citation>
    <scope>NUCLEOTIDE SEQUENCE</scope>
    <source>
        <strain evidence="1">HHB10654</strain>
    </source>
</reference>
<protein>
    <submittedName>
        <fullName evidence="1">Uncharacterized protein</fullName>
    </submittedName>
</protein>
<dbReference type="EMBL" id="MU277218">
    <property type="protein sequence ID" value="KAI0060600.1"/>
    <property type="molecule type" value="Genomic_DNA"/>
</dbReference>
<reference evidence="1" key="1">
    <citation type="submission" date="2021-03" db="EMBL/GenBank/DDBJ databases">
        <authorList>
            <consortium name="DOE Joint Genome Institute"/>
            <person name="Ahrendt S."/>
            <person name="Looney B.P."/>
            <person name="Miyauchi S."/>
            <person name="Morin E."/>
            <person name="Drula E."/>
            <person name="Courty P.E."/>
            <person name="Chicoki N."/>
            <person name="Fauchery L."/>
            <person name="Kohler A."/>
            <person name="Kuo A."/>
            <person name="Labutti K."/>
            <person name="Pangilinan J."/>
            <person name="Lipzen A."/>
            <person name="Riley R."/>
            <person name="Andreopoulos W."/>
            <person name="He G."/>
            <person name="Johnson J."/>
            <person name="Barry K.W."/>
            <person name="Grigoriev I.V."/>
            <person name="Nagy L."/>
            <person name="Hibbett D."/>
            <person name="Henrissat B."/>
            <person name="Matheny P.B."/>
            <person name="Labbe J."/>
            <person name="Martin F."/>
        </authorList>
    </citation>
    <scope>NUCLEOTIDE SEQUENCE</scope>
    <source>
        <strain evidence="1">HHB10654</strain>
    </source>
</reference>
<accession>A0ACB8SXD9</accession>